<accession>A0ABQ4ETB7</accession>
<dbReference type="SUPFAM" id="SSF53335">
    <property type="entry name" value="S-adenosyl-L-methionine-dependent methyltransferases"/>
    <property type="match status" value="1"/>
</dbReference>
<evidence type="ECO:0008006" key="3">
    <source>
        <dbReference type="Google" id="ProtNLM"/>
    </source>
</evidence>
<comment type="caution">
    <text evidence="1">The sequence shown here is derived from an EMBL/GenBank/DDBJ whole genome shotgun (WGS) entry which is preliminary data.</text>
</comment>
<dbReference type="Proteomes" id="UP000621500">
    <property type="component" value="Unassembled WGS sequence"/>
</dbReference>
<proteinExistence type="predicted"/>
<reference evidence="1 2" key="1">
    <citation type="submission" date="2021-01" db="EMBL/GenBank/DDBJ databases">
        <title>Whole genome shotgun sequence of Plantactinospora mayteni NBRC 109088.</title>
        <authorList>
            <person name="Komaki H."/>
            <person name="Tamura T."/>
        </authorList>
    </citation>
    <scope>NUCLEOTIDE SEQUENCE [LARGE SCALE GENOMIC DNA]</scope>
    <source>
        <strain evidence="1 2">NBRC 109088</strain>
    </source>
</reference>
<name>A0ABQ4ETB7_9ACTN</name>
<protein>
    <recommendedName>
        <fullName evidence="3">Methyltransferase</fullName>
    </recommendedName>
</protein>
<keyword evidence="2" id="KW-1185">Reference proteome</keyword>
<evidence type="ECO:0000313" key="1">
    <source>
        <dbReference type="EMBL" id="GIG97907.1"/>
    </source>
</evidence>
<dbReference type="EMBL" id="BONX01000031">
    <property type="protein sequence ID" value="GIG97907.1"/>
    <property type="molecule type" value="Genomic_DNA"/>
</dbReference>
<dbReference type="RefSeq" id="WP_203859386.1">
    <property type="nucleotide sequence ID" value="NZ_BAAAZQ010000006.1"/>
</dbReference>
<dbReference type="Pfam" id="PF13489">
    <property type="entry name" value="Methyltransf_23"/>
    <property type="match status" value="1"/>
</dbReference>
<sequence>MSTTYIFQDAETDNDVMLRALAGMYDPFSEQRLRGAGISPDARCLVIAVGGSSIAGTIAGLAPRGEVIATDVDLRACQRDPRVDLREHNVVTDPLPGTFDLIHVRLLLGHLPQRLDILRKLVDALNPHGILAVEEFEPTWRTSVLAAPDPDEADRLFGAYHDAFQVALQDAGNRSKWSRRVHGALLDLGMTECDTVGHTGTWAGGSHGCLLPWGTAGAIRQKLIDAGMSAADIDAFRHLLLLPELRVKSNLALSTIARRPR</sequence>
<dbReference type="CDD" id="cd02440">
    <property type="entry name" value="AdoMet_MTases"/>
    <property type="match status" value="1"/>
</dbReference>
<dbReference type="Gene3D" id="3.40.50.150">
    <property type="entry name" value="Vaccinia Virus protein VP39"/>
    <property type="match status" value="1"/>
</dbReference>
<dbReference type="InterPro" id="IPR029063">
    <property type="entry name" value="SAM-dependent_MTases_sf"/>
</dbReference>
<evidence type="ECO:0000313" key="2">
    <source>
        <dbReference type="Proteomes" id="UP000621500"/>
    </source>
</evidence>
<organism evidence="1 2">
    <name type="scientific">Plantactinospora mayteni</name>
    <dbReference type="NCBI Taxonomy" id="566021"/>
    <lineage>
        <taxon>Bacteria</taxon>
        <taxon>Bacillati</taxon>
        <taxon>Actinomycetota</taxon>
        <taxon>Actinomycetes</taxon>
        <taxon>Micromonosporales</taxon>
        <taxon>Micromonosporaceae</taxon>
        <taxon>Plantactinospora</taxon>
    </lineage>
</organism>
<gene>
    <name evidence="1" type="ORF">Pma05_44800</name>
</gene>